<keyword evidence="1" id="KW-0812">Transmembrane</keyword>
<organism evidence="2 3">
    <name type="scientific">Medicago truncatula</name>
    <name type="common">Barrel medic</name>
    <name type="synonym">Medicago tribuloides</name>
    <dbReference type="NCBI Taxonomy" id="3880"/>
    <lineage>
        <taxon>Eukaryota</taxon>
        <taxon>Viridiplantae</taxon>
        <taxon>Streptophyta</taxon>
        <taxon>Embryophyta</taxon>
        <taxon>Tracheophyta</taxon>
        <taxon>Spermatophyta</taxon>
        <taxon>Magnoliopsida</taxon>
        <taxon>eudicotyledons</taxon>
        <taxon>Gunneridae</taxon>
        <taxon>Pentapetalae</taxon>
        <taxon>rosids</taxon>
        <taxon>fabids</taxon>
        <taxon>Fabales</taxon>
        <taxon>Fabaceae</taxon>
        <taxon>Papilionoideae</taxon>
        <taxon>50 kb inversion clade</taxon>
        <taxon>NPAAA clade</taxon>
        <taxon>Hologalegina</taxon>
        <taxon>IRL clade</taxon>
        <taxon>Trifolieae</taxon>
        <taxon>Medicago</taxon>
    </lineage>
</organism>
<proteinExistence type="predicted"/>
<evidence type="ECO:0000256" key="1">
    <source>
        <dbReference type="SAM" id="Phobius"/>
    </source>
</evidence>
<feature type="transmembrane region" description="Helical" evidence="1">
    <location>
        <begin position="18"/>
        <end position="42"/>
    </location>
</feature>
<dbReference type="Gramene" id="rna3242">
    <property type="protein sequence ID" value="RHN79451.1"/>
    <property type="gene ID" value="gene3242"/>
</dbReference>
<gene>
    <name evidence="2" type="ORF">MtrunA17_Chr1g0177481</name>
</gene>
<comment type="caution">
    <text evidence="2">The sequence shown here is derived from an EMBL/GenBank/DDBJ whole genome shotgun (WGS) entry which is preliminary data.</text>
</comment>
<reference evidence="3" key="1">
    <citation type="journal article" date="2018" name="Nat. Plants">
        <title>Whole-genome landscape of Medicago truncatula symbiotic genes.</title>
        <authorList>
            <person name="Pecrix Y."/>
            <person name="Staton S.E."/>
            <person name="Sallet E."/>
            <person name="Lelandais-Briere C."/>
            <person name="Moreau S."/>
            <person name="Carrere S."/>
            <person name="Blein T."/>
            <person name="Jardinaud M.F."/>
            <person name="Latrasse D."/>
            <person name="Zouine M."/>
            <person name="Zahm M."/>
            <person name="Kreplak J."/>
            <person name="Mayjonade B."/>
            <person name="Satge C."/>
            <person name="Perez M."/>
            <person name="Cauet S."/>
            <person name="Marande W."/>
            <person name="Chantry-Darmon C."/>
            <person name="Lopez-Roques C."/>
            <person name="Bouchez O."/>
            <person name="Berard A."/>
            <person name="Debelle F."/>
            <person name="Munos S."/>
            <person name="Bendahmane A."/>
            <person name="Berges H."/>
            <person name="Niebel A."/>
            <person name="Buitink J."/>
            <person name="Frugier F."/>
            <person name="Benhamed M."/>
            <person name="Crespi M."/>
            <person name="Gouzy J."/>
            <person name="Gamas P."/>
        </authorList>
    </citation>
    <scope>NUCLEOTIDE SEQUENCE [LARGE SCALE GENOMIC DNA]</scope>
    <source>
        <strain evidence="3">cv. Jemalong A17</strain>
    </source>
</reference>
<keyword evidence="1" id="KW-1133">Transmembrane helix</keyword>
<dbReference type="EMBL" id="PSQE01000001">
    <property type="protein sequence ID" value="RHN79451.1"/>
    <property type="molecule type" value="Genomic_DNA"/>
</dbReference>
<sequence>MVLDNLFIYFYQKLPSSYYFSLCLILMLWCISSCATLFEFLFCSGDHLVSIESSAIQLMIWASILQI</sequence>
<evidence type="ECO:0000313" key="2">
    <source>
        <dbReference type="EMBL" id="RHN79451.1"/>
    </source>
</evidence>
<protein>
    <recommendedName>
        <fullName evidence="4">Transmembrane protein</fullName>
    </recommendedName>
</protein>
<keyword evidence="1" id="KW-0472">Membrane</keyword>
<dbReference type="AlphaFoldDB" id="A0A396JRQ8"/>
<evidence type="ECO:0008006" key="4">
    <source>
        <dbReference type="Google" id="ProtNLM"/>
    </source>
</evidence>
<accession>A0A396JRQ8</accession>
<evidence type="ECO:0000313" key="3">
    <source>
        <dbReference type="Proteomes" id="UP000265566"/>
    </source>
</evidence>
<dbReference type="Proteomes" id="UP000265566">
    <property type="component" value="Chromosome 1"/>
</dbReference>
<name>A0A396JRQ8_MEDTR</name>